<evidence type="ECO:0000313" key="2">
    <source>
        <dbReference type="Proteomes" id="UP000041625"/>
    </source>
</evidence>
<reference evidence="1 2" key="1">
    <citation type="submission" date="2014-06" db="EMBL/GenBank/DDBJ databases">
        <authorList>
            <person name="Le Roux F."/>
        </authorList>
    </citation>
    <scope>NUCLEOTIDE SEQUENCE [LARGE SCALE GENOMIC DNA]</scope>
    <source>
        <strain evidence="1 2">J2-31</strain>
    </source>
</reference>
<protein>
    <submittedName>
        <fullName evidence="1">Uncharacterized protein</fullName>
    </submittedName>
</protein>
<gene>
    <name evidence="1" type="ORF">VCR31J2_120058</name>
</gene>
<accession>A0A0T7EC82</accession>
<dbReference type="AlphaFoldDB" id="A0A0T7EC82"/>
<dbReference type="Proteomes" id="UP000041625">
    <property type="component" value="Unassembled WGS sequence"/>
</dbReference>
<proteinExistence type="predicted"/>
<evidence type="ECO:0000313" key="1">
    <source>
        <dbReference type="EMBL" id="CDT52839.1"/>
    </source>
</evidence>
<keyword evidence="2" id="KW-1185">Reference proteome</keyword>
<name>A0A0T7EC82_9VIBR</name>
<sequence>MHAYHYPDLFFGLAKARRVTLQAIEVELMVNQAIRLAMDMPDR</sequence>
<comment type="caution">
    <text evidence="1">The sequence shown here is derived from an EMBL/GenBank/DDBJ whole genome shotgun (WGS) entry which is preliminary data.</text>
</comment>
<organism evidence="1 2">
    <name type="scientific">Vibrio coralliirubri</name>
    <dbReference type="NCBI Taxonomy" id="1516159"/>
    <lineage>
        <taxon>Bacteria</taxon>
        <taxon>Pseudomonadati</taxon>
        <taxon>Pseudomonadota</taxon>
        <taxon>Gammaproteobacteria</taxon>
        <taxon>Vibrionales</taxon>
        <taxon>Vibrionaceae</taxon>
        <taxon>Vibrio</taxon>
    </lineage>
</organism>
<accession>A0A0T7ERX6</accession>
<accession>A0A0T7CWM3</accession>
<dbReference type="EMBL" id="CCKJ01000024">
    <property type="protein sequence ID" value="CDT52839.1"/>
    <property type="molecule type" value="Genomic_DNA"/>
</dbReference>